<evidence type="ECO:0000256" key="10">
    <source>
        <dbReference type="RuleBase" id="RU362126"/>
    </source>
</evidence>
<comment type="function">
    <text evidence="8">Calcium-binding protein that interacts with newly synthesized monoglucosylated glycoproteins in the endoplasmic reticulum. It may act in assisting protein assembly and/or in the retention within the ER of unassembled protein subunits. It seems to play a major role in the quality control apparatus of the ER by the retention of incorrectly folded proteins. Required for embryogenesis and larval development under heat and ER stress conditions. May be important for germ cell development. Involved in neuronal necrotic cell death.</text>
</comment>
<dbReference type="GO" id="GO:0036503">
    <property type="term" value="P:ERAD pathway"/>
    <property type="evidence" value="ECO:0007669"/>
    <property type="project" value="TreeGrafter"/>
</dbReference>
<sequence>MRRHQLVLLAVLAVTRQCSAEDAADSSTTASTYYQVPSLSKDEAYLFEPFASSDLFDSPLSWVQSTSKKDHADSTEVEKYDGEWAVESTNVSSMAGDYALVLKSGAKHHGIAVKLDRPYSFSGKPFVFQYDVKFMNGQECGGAYVKLLQKGSLSDLKQLNDKTPFTIMFGPDKCGKETHLRFIFQHKNPQTHAYEEKHWIEPSSLKTEDWINSKKSHLYTLTINPDSTFKIYVDQNEVGSGSLLEDFKPPVNPPAEVDDPEDRKPEDWDERKTITDTNAVKPANWDEEAPAKIRDPSATMPAGWLVDEPQMIYDEGATKPVDWDVEMDGEWEAPQVENPKCKDVGCGDWEAPLIDNPQCKNGGCGPWTAPLIENPAYKGKWAPRRMPNPDFFEDKEPYKMTSIDALALELWSISNQVLFDNFLITDDKAVADKVATATWKLKESGESTSILPAGLDYKTIGIIVATVVGLLTIVLVRSYFRKQPATNVRTEAQTGFAQRPRPQSGGGETDTTVHRDIDANIGDIRRQTETTTRVLEVEELVDDVPPLEGEAGSGDNQESPESDLDVEPEVVDDDTNTATKDDAAVRKRRTVRRE</sequence>
<dbReference type="GO" id="GO:0006457">
    <property type="term" value="P:protein folding"/>
    <property type="evidence" value="ECO:0007669"/>
    <property type="project" value="InterPro"/>
</dbReference>
<feature type="signal peptide" evidence="10">
    <location>
        <begin position="1"/>
        <end position="20"/>
    </location>
</feature>
<dbReference type="PRINTS" id="PR00626">
    <property type="entry name" value="CALRETICULIN"/>
</dbReference>
<comment type="similarity">
    <text evidence="2 10">Belongs to the calreticulin family.</text>
</comment>
<feature type="region of interest" description="Disordered" evidence="11">
    <location>
        <begin position="242"/>
        <end position="290"/>
    </location>
</feature>
<keyword evidence="3 10" id="KW-0812">Transmembrane</keyword>
<dbReference type="SUPFAM" id="SSF63887">
    <property type="entry name" value="P-domain of calnexin/calreticulin"/>
    <property type="match status" value="2"/>
</dbReference>
<comment type="caution">
    <text evidence="12">The sequence shown here is derived from an EMBL/GenBank/DDBJ whole genome shotgun (WGS) entry which is preliminary data.</text>
</comment>
<dbReference type="SUPFAM" id="SSF49899">
    <property type="entry name" value="Concanavalin A-like lectins/glucanases"/>
    <property type="match status" value="1"/>
</dbReference>
<dbReference type="GO" id="GO:0005789">
    <property type="term" value="C:endoplasmic reticulum membrane"/>
    <property type="evidence" value="ECO:0007669"/>
    <property type="project" value="UniProtKB-SubCell"/>
</dbReference>
<keyword evidence="7 10" id="KW-0143">Chaperone</keyword>
<dbReference type="InterPro" id="IPR009033">
    <property type="entry name" value="Calreticulin/calnexin_P_dom_sf"/>
</dbReference>
<evidence type="ECO:0000256" key="7">
    <source>
        <dbReference type="ARBA" id="ARBA00023186"/>
    </source>
</evidence>
<evidence type="ECO:0000256" key="2">
    <source>
        <dbReference type="ARBA" id="ARBA00010983"/>
    </source>
</evidence>
<evidence type="ECO:0000256" key="4">
    <source>
        <dbReference type="ARBA" id="ARBA00022824"/>
    </source>
</evidence>
<feature type="region of interest" description="Disordered" evidence="11">
    <location>
        <begin position="489"/>
        <end position="594"/>
    </location>
</feature>
<evidence type="ECO:0000256" key="8">
    <source>
        <dbReference type="ARBA" id="ARBA00053392"/>
    </source>
</evidence>
<dbReference type="FunFam" id="2.10.250.10:FF:000001">
    <property type="entry name" value="Calnexin homolog"/>
    <property type="match status" value="1"/>
</dbReference>
<dbReference type="GO" id="GO:0005509">
    <property type="term" value="F:calcium ion binding"/>
    <property type="evidence" value="ECO:0007669"/>
    <property type="project" value="InterPro"/>
</dbReference>
<dbReference type="OrthoDB" id="1938156at2759"/>
<feature type="transmembrane region" description="Helical" evidence="10">
    <location>
        <begin position="460"/>
        <end position="480"/>
    </location>
</feature>
<dbReference type="InterPro" id="IPR013320">
    <property type="entry name" value="ConA-like_dom_sf"/>
</dbReference>
<keyword evidence="13" id="KW-1185">Reference proteome</keyword>
<dbReference type="PROSITE" id="PS00804">
    <property type="entry name" value="CALRETICULIN_2"/>
    <property type="match status" value="1"/>
</dbReference>
<dbReference type="AlphaFoldDB" id="A0A1D1W986"/>
<evidence type="ECO:0000256" key="5">
    <source>
        <dbReference type="ARBA" id="ARBA00022989"/>
    </source>
</evidence>
<proteinExistence type="inferred from homology"/>
<feature type="compositionally biased region" description="Basic and acidic residues" evidence="11">
    <location>
        <begin position="511"/>
        <end position="528"/>
    </location>
</feature>
<dbReference type="PANTHER" id="PTHR11073">
    <property type="entry name" value="CALRETICULIN AND CALNEXIN"/>
    <property type="match status" value="1"/>
</dbReference>
<dbReference type="STRING" id="947166.A0A1D1W986"/>
<keyword evidence="5 10" id="KW-1133">Transmembrane helix</keyword>
<gene>
    <name evidence="12" type="primary">RvY_17829-1</name>
    <name evidence="12" type="synonym">RvY_17829.1</name>
    <name evidence="12" type="ORF">RvY_17829</name>
</gene>
<feature type="disulfide bond" evidence="9">
    <location>
        <begin position="140"/>
        <end position="174"/>
    </location>
</feature>
<dbReference type="EMBL" id="BDGG01000016">
    <property type="protein sequence ID" value="GAV08084.1"/>
    <property type="molecule type" value="Genomic_DNA"/>
</dbReference>
<keyword evidence="9" id="KW-1015">Disulfide bond</keyword>
<organism evidence="12 13">
    <name type="scientific">Ramazzottius varieornatus</name>
    <name type="common">Water bear</name>
    <name type="synonym">Tardigrade</name>
    <dbReference type="NCBI Taxonomy" id="947166"/>
    <lineage>
        <taxon>Eukaryota</taxon>
        <taxon>Metazoa</taxon>
        <taxon>Ecdysozoa</taxon>
        <taxon>Tardigrada</taxon>
        <taxon>Eutardigrada</taxon>
        <taxon>Parachela</taxon>
        <taxon>Hypsibioidea</taxon>
        <taxon>Ramazzottiidae</taxon>
        <taxon>Ramazzottius</taxon>
    </lineage>
</organism>
<evidence type="ECO:0000256" key="1">
    <source>
        <dbReference type="ARBA" id="ARBA00004115"/>
    </source>
</evidence>
<dbReference type="InterPro" id="IPR018124">
    <property type="entry name" value="Calret/calnex_CS"/>
</dbReference>
<feature type="compositionally biased region" description="Acidic residues" evidence="11">
    <location>
        <begin position="558"/>
        <end position="575"/>
    </location>
</feature>
<feature type="compositionally biased region" description="Basic and acidic residues" evidence="11">
    <location>
        <begin position="261"/>
        <end position="274"/>
    </location>
</feature>
<dbReference type="FunFam" id="2.60.120.200:FF:000011">
    <property type="entry name" value="Probable calnexin"/>
    <property type="match status" value="1"/>
</dbReference>
<protein>
    <recommendedName>
        <fullName evidence="14">Calnexin</fullName>
    </recommendedName>
</protein>
<dbReference type="Proteomes" id="UP000186922">
    <property type="component" value="Unassembled WGS sequence"/>
</dbReference>
<name>A0A1D1W986_RAMVA</name>
<accession>A0A1D1W986</accession>
<evidence type="ECO:0000256" key="11">
    <source>
        <dbReference type="SAM" id="MobiDB-lite"/>
    </source>
</evidence>
<evidence type="ECO:0000256" key="9">
    <source>
        <dbReference type="PIRSR" id="PIRSR601580-3"/>
    </source>
</evidence>
<keyword evidence="4 10" id="KW-0256">Endoplasmic reticulum</keyword>
<dbReference type="Gene3D" id="2.60.120.200">
    <property type="match status" value="1"/>
</dbReference>
<evidence type="ECO:0000256" key="6">
    <source>
        <dbReference type="ARBA" id="ARBA00023136"/>
    </source>
</evidence>
<evidence type="ECO:0000313" key="13">
    <source>
        <dbReference type="Proteomes" id="UP000186922"/>
    </source>
</evidence>
<reference evidence="12 13" key="1">
    <citation type="journal article" date="2016" name="Nat. Commun.">
        <title>Extremotolerant tardigrade genome and improved radiotolerance of human cultured cells by tardigrade-unique protein.</title>
        <authorList>
            <person name="Hashimoto T."/>
            <person name="Horikawa D.D."/>
            <person name="Saito Y."/>
            <person name="Kuwahara H."/>
            <person name="Kozuka-Hata H."/>
            <person name="Shin-I T."/>
            <person name="Minakuchi Y."/>
            <person name="Ohishi K."/>
            <person name="Motoyama A."/>
            <person name="Aizu T."/>
            <person name="Enomoto A."/>
            <person name="Kondo K."/>
            <person name="Tanaka S."/>
            <person name="Hara Y."/>
            <person name="Koshikawa S."/>
            <person name="Sagara H."/>
            <person name="Miura T."/>
            <person name="Yokobori S."/>
            <person name="Miyagawa K."/>
            <person name="Suzuki Y."/>
            <person name="Kubo T."/>
            <person name="Oyama M."/>
            <person name="Kohara Y."/>
            <person name="Fujiyama A."/>
            <person name="Arakawa K."/>
            <person name="Katayama T."/>
            <person name="Toyoda A."/>
            <person name="Kunieda T."/>
        </authorList>
    </citation>
    <scope>NUCLEOTIDE SEQUENCE [LARGE SCALE GENOMIC DNA]</scope>
    <source>
        <strain evidence="12 13">YOKOZUNA-1</strain>
    </source>
</reference>
<keyword evidence="6 10" id="KW-0472">Membrane</keyword>
<evidence type="ECO:0008006" key="14">
    <source>
        <dbReference type="Google" id="ProtNLM"/>
    </source>
</evidence>
<dbReference type="Gene3D" id="2.10.250.10">
    <property type="entry name" value="Calreticulin/calnexin, P domain"/>
    <property type="match status" value="1"/>
</dbReference>
<dbReference type="InterPro" id="IPR001580">
    <property type="entry name" value="Calret/calnex"/>
</dbReference>
<dbReference type="PANTHER" id="PTHR11073:SF1">
    <property type="entry name" value="CALNEXIN 14D-RELATED"/>
    <property type="match status" value="1"/>
</dbReference>
<dbReference type="Pfam" id="PF00262">
    <property type="entry name" value="Calreticulin"/>
    <property type="match status" value="1"/>
</dbReference>
<comment type="subcellular location">
    <subcellularLocation>
        <location evidence="1">Endoplasmic reticulum membrane</location>
        <topology evidence="1">Single-pass type I membrane protein</topology>
    </subcellularLocation>
</comment>
<keyword evidence="10" id="KW-0732">Signal</keyword>
<dbReference type="GO" id="GO:0051082">
    <property type="term" value="F:unfolded protein binding"/>
    <property type="evidence" value="ECO:0007669"/>
    <property type="project" value="InterPro"/>
</dbReference>
<evidence type="ECO:0000313" key="12">
    <source>
        <dbReference type="EMBL" id="GAV08084.1"/>
    </source>
</evidence>
<feature type="chain" id="PRO_5008811151" description="Calnexin" evidence="10">
    <location>
        <begin position="21"/>
        <end position="594"/>
    </location>
</feature>
<evidence type="ECO:0000256" key="3">
    <source>
        <dbReference type="ARBA" id="ARBA00022692"/>
    </source>
</evidence>